<reference evidence="1" key="2">
    <citation type="submission" date="2020-09" db="EMBL/GenBank/DDBJ databases">
        <authorList>
            <person name="Sun Q."/>
            <person name="Kim S."/>
        </authorList>
    </citation>
    <scope>NUCLEOTIDE SEQUENCE</scope>
    <source>
        <strain evidence="1">KCTC 22169</strain>
    </source>
</reference>
<accession>A0A918KG63</accession>
<gene>
    <name evidence="1" type="ORF">GCM10007392_32970</name>
</gene>
<comment type="caution">
    <text evidence="1">The sequence shown here is derived from an EMBL/GenBank/DDBJ whole genome shotgun (WGS) entry which is preliminary data.</text>
</comment>
<dbReference type="EMBL" id="BMXR01000008">
    <property type="protein sequence ID" value="GGX62476.1"/>
    <property type="molecule type" value="Genomic_DNA"/>
</dbReference>
<sequence length="216" mass="24737">MPKNFKTKMKKGVALKKLQDLIDRIEYWNKHYATYFKVQSATLVGSLARNQEVIGDIDVCMQVQRAKEFSAQENKESYIEWRKSLLGYAPPRDYNAQLNMYELDVTRYVKNRDGRIEILRNDQLGPISLTMNPISSIVNGGSIISSSASEVVMNALPITNEKAIELINSGIPRRPAEAKGEYWNSYCCSLSRYSDVHRELILKRDNYLSNFQAENA</sequence>
<dbReference type="AlphaFoldDB" id="A0A918KG63"/>
<organism evidence="1 2">
    <name type="scientific">Saccharospirillum salsuginis</name>
    <dbReference type="NCBI Taxonomy" id="418750"/>
    <lineage>
        <taxon>Bacteria</taxon>
        <taxon>Pseudomonadati</taxon>
        <taxon>Pseudomonadota</taxon>
        <taxon>Gammaproteobacteria</taxon>
        <taxon>Oceanospirillales</taxon>
        <taxon>Saccharospirillaceae</taxon>
        <taxon>Saccharospirillum</taxon>
    </lineage>
</organism>
<name>A0A918KG63_9GAMM</name>
<evidence type="ECO:0008006" key="3">
    <source>
        <dbReference type="Google" id="ProtNLM"/>
    </source>
</evidence>
<proteinExistence type="predicted"/>
<evidence type="ECO:0000313" key="2">
    <source>
        <dbReference type="Proteomes" id="UP000626148"/>
    </source>
</evidence>
<keyword evidence="2" id="KW-1185">Reference proteome</keyword>
<dbReference type="Proteomes" id="UP000626148">
    <property type="component" value="Unassembled WGS sequence"/>
</dbReference>
<reference evidence="1" key="1">
    <citation type="journal article" date="2014" name="Int. J. Syst. Evol. Microbiol.">
        <title>Complete genome sequence of Corynebacterium casei LMG S-19264T (=DSM 44701T), isolated from a smear-ripened cheese.</title>
        <authorList>
            <consortium name="US DOE Joint Genome Institute (JGI-PGF)"/>
            <person name="Walter F."/>
            <person name="Albersmeier A."/>
            <person name="Kalinowski J."/>
            <person name="Ruckert C."/>
        </authorList>
    </citation>
    <scope>NUCLEOTIDE SEQUENCE</scope>
    <source>
        <strain evidence="1">KCTC 22169</strain>
    </source>
</reference>
<evidence type="ECO:0000313" key="1">
    <source>
        <dbReference type="EMBL" id="GGX62476.1"/>
    </source>
</evidence>
<protein>
    <recommendedName>
        <fullName evidence="3">Nucleotidyltransferase domain-containing protein</fullName>
    </recommendedName>
</protein>
<dbReference type="RefSeq" id="WP_189610673.1">
    <property type="nucleotide sequence ID" value="NZ_BMXR01000008.1"/>
</dbReference>